<reference evidence="2 3" key="1">
    <citation type="submission" date="2019-03" db="EMBL/GenBank/DDBJ databases">
        <title>Draft Genome Sequence of Massilia arenosa sp. nov., a Novel Massilia Species Isolated from a Sandy-loam Maize Soil.</title>
        <authorList>
            <person name="Raths R."/>
            <person name="Peta V."/>
            <person name="Bucking H."/>
        </authorList>
    </citation>
    <scope>NUCLEOTIDE SEQUENCE [LARGE SCALE GENOMIC DNA]</scope>
    <source>
        <strain evidence="2 3">MC02</strain>
    </source>
</reference>
<dbReference type="Proteomes" id="UP000298438">
    <property type="component" value="Unassembled WGS sequence"/>
</dbReference>
<evidence type="ECO:0000313" key="3">
    <source>
        <dbReference type="Proteomes" id="UP000298438"/>
    </source>
</evidence>
<evidence type="ECO:0000256" key="1">
    <source>
        <dbReference type="SAM" id="Phobius"/>
    </source>
</evidence>
<sequence length="109" mass="11427">MASVNAPSMERRHIPDRRTTMAKSVPGAMSGLDYTAMVLMIVGGLNWAMVGLFDVDVVASLFGAGSALTRLVYVVVGLAALYSIYTLVKMGRNHTGHTGSSSSSGSMNS</sequence>
<accession>A0A4Y9S4Z0</accession>
<dbReference type="EMBL" id="SPVF01000211">
    <property type="protein sequence ID" value="TFW16419.1"/>
    <property type="molecule type" value="Genomic_DNA"/>
</dbReference>
<keyword evidence="1" id="KW-0812">Transmembrane</keyword>
<comment type="caution">
    <text evidence="2">The sequence shown here is derived from an EMBL/GenBank/DDBJ whole genome shotgun (WGS) entry which is preliminary data.</text>
</comment>
<evidence type="ECO:0000313" key="2">
    <source>
        <dbReference type="EMBL" id="TFW16419.1"/>
    </source>
</evidence>
<dbReference type="InterPro" id="IPR007211">
    <property type="entry name" value="DUF378"/>
</dbReference>
<gene>
    <name evidence="2" type="ORF">E4L96_16385</name>
</gene>
<organism evidence="2 3">
    <name type="scientific">Zemynaea arenosa</name>
    <dbReference type="NCBI Taxonomy" id="2561931"/>
    <lineage>
        <taxon>Bacteria</taxon>
        <taxon>Pseudomonadati</taxon>
        <taxon>Pseudomonadota</taxon>
        <taxon>Betaproteobacteria</taxon>
        <taxon>Burkholderiales</taxon>
        <taxon>Oxalobacteraceae</taxon>
        <taxon>Telluria group</taxon>
        <taxon>Zemynaea</taxon>
    </lineage>
</organism>
<keyword evidence="1" id="KW-1133">Transmembrane helix</keyword>
<dbReference type="PANTHER" id="PTHR37304:SF1">
    <property type="entry name" value="MEMBRANE PROTEIN"/>
    <property type="match status" value="1"/>
</dbReference>
<keyword evidence="3" id="KW-1185">Reference proteome</keyword>
<proteinExistence type="predicted"/>
<name>A0A4Y9S4Z0_9BURK</name>
<dbReference type="OrthoDB" id="9812136at2"/>
<dbReference type="AlphaFoldDB" id="A0A4Y9S4Z0"/>
<protein>
    <submittedName>
        <fullName evidence="2">DUF378 domain-containing protein</fullName>
    </submittedName>
</protein>
<feature type="transmembrane region" description="Helical" evidence="1">
    <location>
        <begin position="31"/>
        <end position="50"/>
    </location>
</feature>
<dbReference type="PANTHER" id="PTHR37304">
    <property type="entry name" value="MEMBRANE PROTEIN-RELATED"/>
    <property type="match status" value="1"/>
</dbReference>
<keyword evidence="1" id="KW-0472">Membrane</keyword>
<dbReference type="Pfam" id="PF04070">
    <property type="entry name" value="DUF378"/>
    <property type="match status" value="1"/>
</dbReference>
<feature type="transmembrane region" description="Helical" evidence="1">
    <location>
        <begin position="70"/>
        <end position="88"/>
    </location>
</feature>